<dbReference type="InterPro" id="IPR036318">
    <property type="entry name" value="FAD-bd_PCMH-like_sf"/>
</dbReference>
<dbReference type="SMART" id="SM01008">
    <property type="entry name" value="Ald_Xan_dh_C"/>
    <property type="match status" value="1"/>
</dbReference>
<comment type="cofactor">
    <cofactor evidence="17">
        <name>[2Fe-2S] cluster</name>
        <dbReference type="ChEBI" id="CHEBI:190135"/>
    </cofactor>
    <text evidence="17">Binds 2 [2Fe-2S] clusters.</text>
</comment>
<dbReference type="InterPro" id="IPR036884">
    <property type="entry name" value="2Fe-2S-bd_dom_sf"/>
</dbReference>
<keyword evidence="8 17" id="KW-0479">Metal-binding</keyword>
<evidence type="ECO:0000256" key="5">
    <source>
        <dbReference type="ARBA" id="ARBA00022505"/>
    </source>
</evidence>
<dbReference type="FunFam" id="3.30.365.10:FF:000002">
    <property type="entry name" value="Xanthine dehydrogenase oxidase"/>
    <property type="match status" value="1"/>
</dbReference>
<comment type="cofactor">
    <cofactor evidence="17">
        <name>Mo-molybdopterin</name>
        <dbReference type="ChEBI" id="CHEBI:71302"/>
    </cofactor>
    <text evidence="17">Binds 1 Mo-molybdopterin (Mo-MPT) cofactor per subunit.</text>
</comment>
<feature type="binding site" evidence="17">
    <location>
        <position position="115"/>
    </location>
    <ligand>
        <name>[2Fe-2S] cluster</name>
        <dbReference type="ChEBI" id="CHEBI:190135"/>
        <label>2</label>
    </ligand>
</feature>
<protein>
    <recommendedName>
        <fullName evidence="22">FAD-binding PCMH-type domain-containing protein</fullName>
    </recommendedName>
</protein>
<comment type="similarity">
    <text evidence="3">Belongs to the xanthine dehydrogenase family.</text>
</comment>
<dbReference type="InterPro" id="IPR002346">
    <property type="entry name" value="Mopterin_DH_FAD-bd"/>
</dbReference>
<name>A0A2W1BJJ3_HELAM</name>
<feature type="binding site" evidence="16">
    <location>
        <begin position="328"/>
        <end position="332"/>
    </location>
    <ligand>
        <name>FAD</name>
        <dbReference type="ChEBI" id="CHEBI:57692"/>
    </ligand>
</feature>
<dbReference type="PROSITE" id="PS51387">
    <property type="entry name" value="FAD_PCMH"/>
    <property type="match status" value="1"/>
</dbReference>
<evidence type="ECO:0008006" key="22">
    <source>
        <dbReference type="Google" id="ProtNLM"/>
    </source>
</evidence>
<feature type="domain" description="2Fe-2S ferredoxin-type" evidence="18">
    <location>
        <begin position="13"/>
        <end position="90"/>
    </location>
</feature>
<dbReference type="InterPro" id="IPR006058">
    <property type="entry name" value="2Fe2S_fd_BS"/>
</dbReference>
<evidence type="ECO:0000259" key="19">
    <source>
        <dbReference type="PROSITE" id="PS51387"/>
    </source>
</evidence>
<dbReference type="GO" id="GO:0016491">
    <property type="term" value="F:oxidoreductase activity"/>
    <property type="evidence" value="ECO:0007669"/>
    <property type="project" value="UniProtKB-KW"/>
</dbReference>
<dbReference type="PROSITE" id="PS00197">
    <property type="entry name" value="2FE2S_FER_1"/>
    <property type="match status" value="1"/>
</dbReference>
<dbReference type="Gene3D" id="3.30.390.50">
    <property type="entry name" value="CO dehydrogenase flavoprotein, C-terminal domain"/>
    <property type="match status" value="1"/>
</dbReference>
<evidence type="ECO:0000256" key="12">
    <source>
        <dbReference type="ARBA" id="ARBA00023014"/>
    </source>
</evidence>
<evidence type="ECO:0000313" key="20">
    <source>
        <dbReference type="EMBL" id="PZC72996.1"/>
    </source>
</evidence>
<evidence type="ECO:0000256" key="17">
    <source>
        <dbReference type="PIRSR" id="PIRSR000127-3"/>
    </source>
</evidence>
<evidence type="ECO:0000313" key="21">
    <source>
        <dbReference type="Proteomes" id="UP000249218"/>
    </source>
</evidence>
<dbReference type="AlphaFoldDB" id="A0A2W1BJJ3"/>
<dbReference type="PANTHER" id="PTHR45444:SF3">
    <property type="entry name" value="XANTHINE DEHYDROGENASE"/>
    <property type="match status" value="1"/>
</dbReference>
<dbReference type="InterPro" id="IPR012675">
    <property type="entry name" value="Beta-grasp_dom_sf"/>
</dbReference>
<feature type="binding site" evidence="17">
    <location>
        <position position="72"/>
    </location>
    <ligand>
        <name>[2Fe-2S] cluster</name>
        <dbReference type="ChEBI" id="CHEBI:190135"/>
        <label>1</label>
    </ligand>
</feature>
<dbReference type="InterPro" id="IPR002888">
    <property type="entry name" value="2Fe-2S-bd"/>
</dbReference>
<dbReference type="Proteomes" id="UP000249218">
    <property type="component" value="Unassembled WGS sequence"/>
</dbReference>
<evidence type="ECO:0000256" key="14">
    <source>
        <dbReference type="ARBA" id="ARBA00034078"/>
    </source>
</evidence>
<feature type="binding site" evidence="17">
    <location>
        <position position="738"/>
    </location>
    <ligand>
        <name>Mo-molybdopterin</name>
        <dbReference type="ChEBI" id="CHEBI:71302"/>
    </ligand>
    <ligandPart>
        <name>Mo</name>
        <dbReference type="ChEBI" id="CHEBI:28685"/>
    </ligandPart>
</feature>
<comment type="cofactor">
    <cofactor evidence="14">
        <name>[2Fe-2S] cluster</name>
        <dbReference type="ChEBI" id="CHEBI:190135"/>
    </cofactor>
</comment>
<comment type="subcellular location">
    <subcellularLocation>
        <location evidence="2">Peroxisome</location>
    </subcellularLocation>
</comment>
<evidence type="ECO:0000256" key="9">
    <source>
        <dbReference type="ARBA" id="ARBA00022827"/>
    </source>
</evidence>
<feature type="binding site" evidence="17">
    <location>
        <position position="147"/>
    </location>
    <ligand>
        <name>[2Fe-2S] cluster</name>
        <dbReference type="ChEBI" id="CHEBI:190135"/>
        <label>2</label>
    </ligand>
</feature>
<dbReference type="FunFam" id="3.30.390.50:FF:000003">
    <property type="entry name" value="Aldehyde oxidase1"/>
    <property type="match status" value="1"/>
</dbReference>
<dbReference type="InterPro" id="IPR005107">
    <property type="entry name" value="CO_DH_flav_C"/>
</dbReference>
<feature type="binding site" evidence="17">
    <location>
        <position position="1035"/>
    </location>
    <ligand>
        <name>Mo-molybdopterin</name>
        <dbReference type="ChEBI" id="CHEBI:71302"/>
    </ligand>
    <ligandPart>
        <name>Mo</name>
        <dbReference type="ChEBI" id="CHEBI:28685"/>
    </ligandPart>
</feature>
<dbReference type="SUPFAM" id="SSF55447">
    <property type="entry name" value="CO dehydrogenase flavoprotein C-terminal domain-like"/>
    <property type="match status" value="1"/>
</dbReference>
<feature type="domain" description="FAD-binding PCMH-type" evidence="19">
    <location>
        <begin position="214"/>
        <end position="394"/>
    </location>
</feature>
<dbReference type="Pfam" id="PF03450">
    <property type="entry name" value="CO_deh_flav_C"/>
    <property type="match status" value="1"/>
</dbReference>
<evidence type="ECO:0000256" key="1">
    <source>
        <dbReference type="ARBA" id="ARBA00001974"/>
    </source>
</evidence>
<dbReference type="PANTHER" id="PTHR45444">
    <property type="entry name" value="XANTHINE DEHYDROGENASE"/>
    <property type="match status" value="1"/>
</dbReference>
<evidence type="ECO:0000256" key="11">
    <source>
        <dbReference type="ARBA" id="ARBA00023004"/>
    </source>
</evidence>
<dbReference type="FunFam" id="3.30.365.10:FF:000001">
    <property type="entry name" value="Xanthine dehydrogenase oxidase"/>
    <property type="match status" value="1"/>
</dbReference>
<dbReference type="GO" id="GO:0005506">
    <property type="term" value="F:iron ion binding"/>
    <property type="evidence" value="ECO:0007669"/>
    <property type="project" value="InterPro"/>
</dbReference>
<accession>A0A2W1BJJ3</accession>
<dbReference type="SUPFAM" id="SSF47741">
    <property type="entry name" value="CO dehydrogenase ISP C-domain like"/>
    <property type="match status" value="1"/>
</dbReference>
<dbReference type="InterPro" id="IPR036010">
    <property type="entry name" value="2Fe-2S_ferredoxin-like_sf"/>
</dbReference>
<feature type="binding site" evidence="17">
    <location>
        <position position="55"/>
    </location>
    <ligand>
        <name>[2Fe-2S] cluster</name>
        <dbReference type="ChEBI" id="CHEBI:190135"/>
        <label>1</label>
    </ligand>
</feature>
<dbReference type="InterPro" id="IPR036856">
    <property type="entry name" value="Ald_Oxase/Xan_DH_a/b_sf"/>
</dbReference>
<evidence type="ECO:0000256" key="2">
    <source>
        <dbReference type="ARBA" id="ARBA00004275"/>
    </source>
</evidence>
<dbReference type="InterPro" id="IPR036683">
    <property type="entry name" value="CO_DH_flav_C_dom_sf"/>
</dbReference>
<keyword evidence="5 17" id="KW-0500">Molybdenum</keyword>
<feature type="active site" description="Proton acceptor" evidence="15">
    <location>
        <position position="1206"/>
    </location>
</feature>
<dbReference type="Gene3D" id="3.30.365.10">
    <property type="entry name" value="Aldehyde oxidase/xanthine dehydrogenase, molybdopterin binding domain"/>
    <property type="match status" value="4"/>
</dbReference>
<evidence type="ECO:0000256" key="7">
    <source>
        <dbReference type="ARBA" id="ARBA00022714"/>
    </source>
</evidence>
<dbReference type="InterPro" id="IPR016208">
    <property type="entry name" value="Ald_Oxase/xanthine_DH-like"/>
</dbReference>
<feature type="binding site" evidence="17">
    <location>
        <position position="112"/>
    </location>
    <ligand>
        <name>[2Fe-2S] cluster</name>
        <dbReference type="ChEBI" id="CHEBI:190135"/>
        <label>2</label>
    </ligand>
</feature>
<dbReference type="Pfam" id="PF02738">
    <property type="entry name" value="MoCoBD_1"/>
    <property type="match status" value="1"/>
</dbReference>
<dbReference type="EMBL" id="KZ150135">
    <property type="protein sequence ID" value="PZC72996.1"/>
    <property type="molecule type" value="Genomic_DNA"/>
</dbReference>
<evidence type="ECO:0000256" key="8">
    <source>
        <dbReference type="ARBA" id="ARBA00022723"/>
    </source>
</evidence>
<feature type="binding site" evidence="16">
    <location>
        <position position="402"/>
    </location>
    <ligand>
        <name>FAD</name>
        <dbReference type="ChEBI" id="CHEBI:57692"/>
    </ligand>
</feature>
<dbReference type="Gene3D" id="3.90.1170.50">
    <property type="entry name" value="Aldehyde oxidase/xanthine dehydrogenase, a/b hammerhead"/>
    <property type="match status" value="1"/>
</dbReference>
<dbReference type="Gene3D" id="3.30.465.10">
    <property type="match status" value="1"/>
</dbReference>
<dbReference type="Pfam" id="PF00111">
    <property type="entry name" value="Fer2"/>
    <property type="match status" value="1"/>
</dbReference>
<dbReference type="InterPro" id="IPR000674">
    <property type="entry name" value="Ald_Oxase/Xan_DH_a/b"/>
</dbReference>
<dbReference type="InterPro" id="IPR008274">
    <property type="entry name" value="AldOxase/xan_DH_MoCoBD1"/>
</dbReference>
<feature type="binding site" evidence="17">
    <location>
        <position position="47"/>
    </location>
    <ligand>
        <name>[2Fe-2S] cluster</name>
        <dbReference type="ChEBI" id="CHEBI:190135"/>
        <label>1</label>
    </ligand>
</feature>
<dbReference type="PROSITE" id="PS51085">
    <property type="entry name" value="2FE2S_FER_2"/>
    <property type="match status" value="1"/>
</dbReference>
<dbReference type="Pfam" id="PF00941">
    <property type="entry name" value="FAD_binding_5"/>
    <property type="match status" value="1"/>
</dbReference>
<keyword evidence="21" id="KW-1185">Reference proteome</keyword>
<keyword evidence="11 17" id="KW-0408">Iron</keyword>
<organism evidence="20 21">
    <name type="scientific">Helicoverpa armigera</name>
    <name type="common">Cotton bollworm</name>
    <name type="synonym">Heliothis armigera</name>
    <dbReference type="NCBI Taxonomy" id="29058"/>
    <lineage>
        <taxon>Eukaryota</taxon>
        <taxon>Metazoa</taxon>
        <taxon>Ecdysozoa</taxon>
        <taxon>Arthropoda</taxon>
        <taxon>Hexapoda</taxon>
        <taxon>Insecta</taxon>
        <taxon>Pterygota</taxon>
        <taxon>Neoptera</taxon>
        <taxon>Endopterygota</taxon>
        <taxon>Lepidoptera</taxon>
        <taxon>Glossata</taxon>
        <taxon>Ditrysia</taxon>
        <taxon>Noctuoidea</taxon>
        <taxon>Noctuidae</taxon>
        <taxon>Heliothinae</taxon>
        <taxon>Helicoverpa</taxon>
    </lineage>
</organism>
<dbReference type="GO" id="GO:0071949">
    <property type="term" value="F:FAD binding"/>
    <property type="evidence" value="ECO:0007669"/>
    <property type="project" value="InterPro"/>
</dbReference>
<dbReference type="InterPro" id="IPR016166">
    <property type="entry name" value="FAD-bd_PCMH"/>
</dbReference>
<dbReference type="SUPFAM" id="SSF54292">
    <property type="entry name" value="2Fe-2S ferredoxin-like"/>
    <property type="match status" value="1"/>
</dbReference>
<comment type="cofactor">
    <cofactor evidence="1 16">
        <name>FAD</name>
        <dbReference type="ChEBI" id="CHEBI:57692"/>
    </cofactor>
</comment>
<keyword evidence="7 17" id="KW-0001">2Fe-2S</keyword>
<keyword evidence="12 17" id="KW-0411">Iron-sulfur</keyword>
<dbReference type="InterPro" id="IPR016169">
    <property type="entry name" value="FAD-bd_PCMH_sub2"/>
</dbReference>
<proteinExistence type="inferred from homology"/>
<evidence type="ECO:0000256" key="16">
    <source>
        <dbReference type="PIRSR" id="PIRSR000127-2"/>
    </source>
</evidence>
<dbReference type="Pfam" id="PF01315">
    <property type="entry name" value="Ald_Xan_dh_C"/>
    <property type="match status" value="1"/>
</dbReference>
<dbReference type="CDD" id="cd00207">
    <property type="entry name" value="fer2"/>
    <property type="match status" value="1"/>
</dbReference>
<dbReference type="InterPro" id="IPR046867">
    <property type="entry name" value="AldOxase/xan_DH_MoCoBD2"/>
</dbReference>
<feature type="binding site" evidence="17">
    <location>
        <position position="52"/>
    </location>
    <ligand>
        <name>[2Fe-2S] cluster</name>
        <dbReference type="ChEBI" id="CHEBI:190135"/>
        <label>1</label>
    </ligand>
</feature>
<evidence type="ECO:0000256" key="6">
    <source>
        <dbReference type="ARBA" id="ARBA00022630"/>
    </source>
</evidence>
<reference evidence="20 21" key="1">
    <citation type="journal article" date="2017" name="BMC Biol.">
        <title>Genomic innovations, transcriptional plasticity and gene loss underlying the evolution and divergence of two highly polyphagous and invasive Helicoverpa pest species.</title>
        <authorList>
            <person name="Pearce S.L."/>
            <person name="Clarke D.F."/>
            <person name="East P.D."/>
            <person name="Elfekih S."/>
            <person name="Gordon K.H."/>
            <person name="Jermiin L.S."/>
            <person name="McGaughran A."/>
            <person name="Oakeshott J.G."/>
            <person name="Papanikolaou A."/>
            <person name="Perera O.P."/>
            <person name="Rane R.V."/>
            <person name="Richards S."/>
            <person name="Tay W.T."/>
            <person name="Walsh T.K."/>
            <person name="Anderson A."/>
            <person name="Anderson C.J."/>
            <person name="Asgari S."/>
            <person name="Board P.G."/>
            <person name="Bretschneider A."/>
            <person name="Campbell P.M."/>
            <person name="Chertemps T."/>
            <person name="Christeller J.T."/>
            <person name="Coppin C.W."/>
            <person name="Downes S.J."/>
            <person name="Duan G."/>
            <person name="Farnsworth C.A."/>
            <person name="Good R.T."/>
            <person name="Han L.B."/>
            <person name="Han Y.C."/>
            <person name="Hatje K."/>
            <person name="Horne I."/>
            <person name="Huang Y.P."/>
            <person name="Hughes D.S."/>
            <person name="Jacquin-Joly E."/>
            <person name="James W."/>
            <person name="Jhangiani S."/>
            <person name="Kollmar M."/>
            <person name="Kuwar S.S."/>
            <person name="Li S."/>
            <person name="Liu N.Y."/>
            <person name="Maibeche M.T."/>
            <person name="Miller J.R."/>
            <person name="Montagne N."/>
            <person name="Perry T."/>
            <person name="Qu J."/>
            <person name="Song S.V."/>
            <person name="Sutton G.G."/>
            <person name="Vogel H."/>
            <person name="Walenz B.P."/>
            <person name="Xu W."/>
            <person name="Zhang H.J."/>
            <person name="Zou Z."/>
            <person name="Batterham P."/>
            <person name="Edwards O.R."/>
            <person name="Feyereisen R."/>
            <person name="Gibbs R.A."/>
            <person name="Heckel D.G."/>
            <person name="McGrath A."/>
            <person name="Robin C."/>
            <person name="Scherer S.E."/>
            <person name="Worley K.C."/>
            <person name="Wu Y.D."/>
        </authorList>
    </citation>
    <scope>NUCLEOTIDE SEQUENCE [LARGE SCALE GENOMIC DNA]</scope>
    <source>
        <strain evidence="20">Harm_GR_Male_#8</strain>
        <tissue evidence="20">Whole organism</tissue>
    </source>
</reference>
<gene>
    <name evidence="20" type="primary">HaOG210194</name>
    <name evidence="20" type="ORF">B5X24_HaOG210194</name>
</gene>
<dbReference type="Gene3D" id="3.10.20.30">
    <property type="match status" value="1"/>
</dbReference>
<evidence type="ECO:0000256" key="10">
    <source>
        <dbReference type="ARBA" id="ARBA00023002"/>
    </source>
</evidence>
<evidence type="ECO:0000256" key="4">
    <source>
        <dbReference type="ARBA" id="ARBA00011738"/>
    </source>
</evidence>
<evidence type="ECO:0000256" key="15">
    <source>
        <dbReference type="PIRSR" id="PIRSR000127-1"/>
    </source>
</evidence>
<evidence type="ECO:0000259" key="18">
    <source>
        <dbReference type="PROSITE" id="PS51085"/>
    </source>
</evidence>
<dbReference type="OrthoDB" id="8300278at2759"/>
<dbReference type="GO" id="GO:0005777">
    <property type="term" value="C:peroxisome"/>
    <property type="evidence" value="ECO:0007669"/>
    <property type="project" value="UniProtKB-SubCell"/>
</dbReference>
<dbReference type="SUPFAM" id="SSF56003">
    <property type="entry name" value="Molybdenum cofactor-binding domain"/>
    <property type="match status" value="1"/>
</dbReference>
<feature type="binding site" evidence="17">
    <location>
        <position position="881"/>
    </location>
    <ligand>
        <name>Mo-molybdopterin</name>
        <dbReference type="ChEBI" id="CHEBI:71302"/>
    </ligand>
    <ligandPart>
        <name>Mo</name>
        <dbReference type="ChEBI" id="CHEBI:28685"/>
    </ligandPart>
</feature>
<keyword evidence="13" id="KW-0576">Peroxisome</keyword>
<dbReference type="GO" id="GO:0051537">
    <property type="term" value="F:2 iron, 2 sulfur cluster binding"/>
    <property type="evidence" value="ECO:0007669"/>
    <property type="project" value="UniProtKB-KW"/>
</dbReference>
<evidence type="ECO:0000256" key="13">
    <source>
        <dbReference type="ARBA" id="ARBA00023140"/>
    </source>
</evidence>
<sequence>MYLPSDMTHFKKHEQKIYTMGSDVSSDVMLVDYLRNRIGLHGTKYMCREGGCGACTVAVHHSSNKQYAINSCMKPVASCHGLEITTIEDLGNRQKGYHPLQTTLAKENGSQCGYCSPAWVMAMYGLLKTNPNITMLEIEKSLGSNVCRCTGYRPILDAFKKFAKDYPRQIKLPDIEDLQICKKTGKACDKSDCDDSEWCIVAQEDMKDQIIEIKLRDDRIWYRVQEVKDVFQILEREGDGSYMLVNGNTARGVYPIDEYPRILIDISGVQELKGYTIDQNLIVNAGTTLTEFLEILKTVSNKEYFKYLQKLYDHILKVAHVPIRNVASIAGNLMIKNEHNWFGSDIFVLLETVGAYVTIQHRLSSKETLTMQQFLKANMRGSVIWNIMLPPLSRNHRVFTYKVMPRSQNAHAIVNAGFLYELTNNNTVKNARIVYGALSPKFVRASATEKFLIGKKLFTNKTLTSAITILENELVVKDNPPEPSVEYRKKVALGLFYKGLLALSPETNVHPRYKSGANNLHDTRPVSRAAQAFDTNPSVWPVTKPIIKVEALIQCAGEAFYTEDLPTFPGEVFCALALSTVAVGDIVSIDGSKALAYPGVIAFYTAKDIPGINSYTPPDSFLYSANEEVLAGDSVHYYNQPIAVVVAESRHIADRAAKLVKATYKNVKNPVMDVRETRNDKNRATQFNEVTATDKGTDVVKVIKGANSVYGQYHFTIETLTTVITPSDEGLDVYCASQWIEGVQLMISRALNMDQNRIDVHNRRVGGAYGIKMSRCTQGAIAAALAVKKLNRPCRFIQSLTTNTRALGKRLPCYSDFEAGVNESGVIQYINYRVYEDNGYKKNEQFTMLGTGQFNNAYNRARFNYTSFDSITDTASNTWARAPGTLEHVAMAELIMEQIAYEMNLDPFDVRLANLDAEHRDDIKEMVDNLMNKSDYMKRRKAVTQFNSENRWKKRGLRFAFLRWTPVGGINLYITLSVYRGDGSVVITHGAIEMGQGINTKAVQVAAYMLNIPVEKIIIKENNTVIGPNCSLSGGSIMNQNVILGVKRACQELLKRLKPIRDQMDNPTWEELITKAYNSDVQLQTQGFTKTDDEFPFNVYGVTLAEVELDVLTGESQLLRVDILQDAGQSVSPEIDIGQVEGAFIMGTGYWTSEHLVYASTGELLSDRTWNYYVPLARDIPQDWRVYFRKNSYSDDVIFGSKCIGEPPMCMSVVVAFALREAIVAARLESGIPTTQWYQEDGPYTAERNYLLSSTNPADFKFNYNRE</sequence>
<dbReference type="PIRSF" id="PIRSF000127">
    <property type="entry name" value="Xanthine_DH"/>
    <property type="match status" value="1"/>
</dbReference>
<feature type="binding site" evidence="17">
    <location>
        <position position="149"/>
    </location>
    <ligand>
        <name>[2Fe-2S] cluster</name>
        <dbReference type="ChEBI" id="CHEBI:190135"/>
        <label>2</label>
    </ligand>
</feature>
<dbReference type="InterPro" id="IPR001041">
    <property type="entry name" value="2Fe-2S_ferredoxin-type"/>
</dbReference>
<dbReference type="InterPro" id="IPR037165">
    <property type="entry name" value="AldOxase/xan_DH_Mopterin-bd_sf"/>
</dbReference>
<dbReference type="Pfam" id="PF01799">
    <property type="entry name" value="Fer2_2"/>
    <property type="match status" value="1"/>
</dbReference>
<dbReference type="Pfam" id="PF20256">
    <property type="entry name" value="MoCoBD_2"/>
    <property type="match status" value="1"/>
</dbReference>
<keyword evidence="6" id="KW-0285">Flavoprotein</keyword>
<dbReference type="SMART" id="SM01092">
    <property type="entry name" value="CO_deh_flav_C"/>
    <property type="match status" value="1"/>
</dbReference>
<dbReference type="SUPFAM" id="SSF56176">
    <property type="entry name" value="FAD-binding/transporter-associated domain-like"/>
    <property type="match status" value="1"/>
</dbReference>
<dbReference type="Gene3D" id="1.10.150.120">
    <property type="entry name" value="[2Fe-2S]-binding domain"/>
    <property type="match status" value="1"/>
</dbReference>
<dbReference type="SUPFAM" id="SSF54665">
    <property type="entry name" value="CO dehydrogenase molybdoprotein N-domain-like"/>
    <property type="match status" value="1"/>
</dbReference>
<comment type="subunit">
    <text evidence="4">Homodimer.</text>
</comment>
<keyword evidence="10" id="KW-0560">Oxidoreductase</keyword>
<evidence type="ECO:0000256" key="3">
    <source>
        <dbReference type="ARBA" id="ARBA00006849"/>
    </source>
</evidence>
<keyword evidence="9 16" id="KW-0274">FAD</keyword>